<reference evidence="3" key="1">
    <citation type="submission" date="2016-06" db="UniProtKB">
        <authorList>
            <consortium name="WormBaseParasite"/>
        </authorList>
    </citation>
    <scope>IDENTIFICATION</scope>
</reference>
<dbReference type="WBParaSite" id="SCUD_0001367901-mRNA-1">
    <property type="protein sequence ID" value="SCUD_0001367901-mRNA-1"/>
    <property type="gene ID" value="SCUD_0001367901"/>
</dbReference>
<evidence type="ECO:0000313" key="2">
    <source>
        <dbReference type="Proteomes" id="UP000279833"/>
    </source>
</evidence>
<dbReference type="Proteomes" id="UP000279833">
    <property type="component" value="Unassembled WGS sequence"/>
</dbReference>
<protein>
    <submittedName>
        <fullName evidence="1 3">Uncharacterized protein</fullName>
    </submittedName>
</protein>
<sequence>MRFFLLGIISIEFNKLFKRILWLRLRAHITKKMRVSRRDVYISMKF</sequence>
<dbReference type="AlphaFoldDB" id="A0A183KF82"/>
<evidence type="ECO:0000313" key="1">
    <source>
        <dbReference type="EMBL" id="VDP53650.1"/>
    </source>
</evidence>
<organism evidence="3">
    <name type="scientific">Schistosoma curassoni</name>
    <dbReference type="NCBI Taxonomy" id="6186"/>
    <lineage>
        <taxon>Eukaryota</taxon>
        <taxon>Metazoa</taxon>
        <taxon>Spiralia</taxon>
        <taxon>Lophotrochozoa</taxon>
        <taxon>Platyhelminthes</taxon>
        <taxon>Trematoda</taxon>
        <taxon>Digenea</taxon>
        <taxon>Strigeidida</taxon>
        <taxon>Schistosomatoidea</taxon>
        <taxon>Schistosomatidae</taxon>
        <taxon>Schistosoma</taxon>
    </lineage>
</organism>
<accession>A0A183KF82</accession>
<keyword evidence="2" id="KW-1185">Reference proteome</keyword>
<gene>
    <name evidence="1" type="ORF">SCUD_LOCUS13676</name>
</gene>
<proteinExistence type="predicted"/>
<evidence type="ECO:0000313" key="3">
    <source>
        <dbReference type="WBParaSite" id="SCUD_0001367901-mRNA-1"/>
    </source>
</evidence>
<name>A0A183KF82_9TREM</name>
<reference evidence="1 2" key="2">
    <citation type="submission" date="2018-11" db="EMBL/GenBank/DDBJ databases">
        <authorList>
            <consortium name="Pathogen Informatics"/>
        </authorList>
    </citation>
    <scope>NUCLEOTIDE SEQUENCE [LARGE SCALE GENOMIC DNA]</scope>
    <source>
        <strain evidence="1">Dakar</strain>
        <strain evidence="2">Dakar, Senegal</strain>
    </source>
</reference>
<dbReference type="EMBL" id="UZAK01036066">
    <property type="protein sequence ID" value="VDP53650.1"/>
    <property type="molecule type" value="Genomic_DNA"/>
</dbReference>